<proteinExistence type="predicted"/>
<reference evidence="10" key="1">
    <citation type="submission" date="2020-03" db="EMBL/GenBank/DDBJ databases">
        <title>Draft sequencing of Calidifontibacter sp. DB0510.</title>
        <authorList>
            <person name="Kim D.-U."/>
        </authorList>
    </citation>
    <scope>NUCLEOTIDE SEQUENCE</scope>
    <source>
        <strain evidence="10">DB0510</strain>
    </source>
</reference>
<dbReference type="Pfam" id="PF00069">
    <property type="entry name" value="Pkinase"/>
    <property type="match status" value="1"/>
</dbReference>
<evidence type="ECO:0000256" key="7">
    <source>
        <dbReference type="PROSITE-ProRule" id="PRU10141"/>
    </source>
</evidence>
<keyword evidence="8" id="KW-1133">Transmembrane helix</keyword>
<dbReference type="SUPFAM" id="SSF56112">
    <property type="entry name" value="Protein kinase-like (PK-like)"/>
    <property type="match status" value="1"/>
</dbReference>
<evidence type="ECO:0000256" key="4">
    <source>
        <dbReference type="ARBA" id="ARBA00022741"/>
    </source>
</evidence>
<dbReference type="RefSeq" id="WP_166197194.1">
    <property type="nucleotide sequence ID" value="NZ_JAAOIV010000009.1"/>
</dbReference>
<dbReference type="PANTHER" id="PTHR43289:SF6">
    <property type="entry name" value="SERINE_THREONINE-PROTEIN KINASE NEKL-3"/>
    <property type="match status" value="1"/>
</dbReference>
<keyword evidence="5 10" id="KW-0418">Kinase</keyword>
<evidence type="ECO:0000313" key="11">
    <source>
        <dbReference type="Proteomes" id="UP000744769"/>
    </source>
</evidence>
<accession>A0A967B837</accession>
<sequence length="376" mass="40545">MGEIFAGRYELIDQIGEGGMGGVWRAADLRDTRIVAAKVLRQSDAGSLLRFMREQGMRIHHPNVVTPLGWAGADDRVLLTMELVEGGSVADLTKQHRALPPLYVAELLRQLLEGLAAVHEQRVVHRDVKPANLLLSPTGTGRPHLWLTDFGIAISMDAPRLTSSTLVMGTPGYIPPEQMRGYDPEPRQDLYAAGMVGLQLLTGHKPRAQVRDDRGDLPPMPPGTPAPLWELLVDLADPDPAGRPPTALAAVDRLNHPSLAWRDQRDVDVRPALPPLGESAGDFVAHARTRTLIQGGGRRRTIDRRKIAMVAAPLAAVAALLAIWLPGGGPSGTPGQARLGANCSWSDVGTTEPDQNGVERVCAVREGTYLWSATSD</sequence>
<keyword evidence="6 7" id="KW-0067">ATP-binding</keyword>
<evidence type="ECO:0000256" key="6">
    <source>
        <dbReference type="ARBA" id="ARBA00022840"/>
    </source>
</evidence>
<dbReference type="Proteomes" id="UP000744769">
    <property type="component" value="Unassembled WGS sequence"/>
</dbReference>
<dbReference type="InterPro" id="IPR011009">
    <property type="entry name" value="Kinase-like_dom_sf"/>
</dbReference>
<keyword evidence="8" id="KW-0472">Membrane</keyword>
<feature type="binding site" evidence="7">
    <location>
        <position position="38"/>
    </location>
    <ligand>
        <name>ATP</name>
        <dbReference type="ChEBI" id="CHEBI:30616"/>
    </ligand>
</feature>
<keyword evidence="3" id="KW-0808">Transferase</keyword>
<dbReference type="AlphaFoldDB" id="A0A967B837"/>
<evidence type="ECO:0000256" key="3">
    <source>
        <dbReference type="ARBA" id="ARBA00022679"/>
    </source>
</evidence>
<comment type="caution">
    <text evidence="10">The sequence shown here is derived from an EMBL/GenBank/DDBJ whole genome shotgun (WGS) entry which is preliminary data.</text>
</comment>
<dbReference type="PROSITE" id="PS00107">
    <property type="entry name" value="PROTEIN_KINASE_ATP"/>
    <property type="match status" value="1"/>
</dbReference>
<evidence type="ECO:0000256" key="2">
    <source>
        <dbReference type="ARBA" id="ARBA00022527"/>
    </source>
</evidence>
<dbReference type="GO" id="GO:0005524">
    <property type="term" value="F:ATP binding"/>
    <property type="evidence" value="ECO:0007669"/>
    <property type="project" value="UniProtKB-UniRule"/>
</dbReference>
<evidence type="ECO:0000313" key="10">
    <source>
        <dbReference type="EMBL" id="NHN56516.1"/>
    </source>
</evidence>
<evidence type="ECO:0000256" key="1">
    <source>
        <dbReference type="ARBA" id="ARBA00012513"/>
    </source>
</evidence>
<dbReference type="PROSITE" id="PS50011">
    <property type="entry name" value="PROTEIN_KINASE_DOM"/>
    <property type="match status" value="1"/>
</dbReference>
<dbReference type="InterPro" id="IPR000719">
    <property type="entry name" value="Prot_kinase_dom"/>
</dbReference>
<dbReference type="InterPro" id="IPR008271">
    <property type="entry name" value="Ser/Thr_kinase_AS"/>
</dbReference>
<protein>
    <recommendedName>
        <fullName evidence="1">non-specific serine/threonine protein kinase</fullName>
        <ecNumber evidence="1">2.7.11.1</ecNumber>
    </recommendedName>
</protein>
<keyword evidence="2 10" id="KW-0723">Serine/threonine-protein kinase</keyword>
<keyword evidence="8" id="KW-0812">Transmembrane</keyword>
<dbReference type="EMBL" id="JAAOIV010000009">
    <property type="protein sequence ID" value="NHN56516.1"/>
    <property type="molecule type" value="Genomic_DNA"/>
</dbReference>
<gene>
    <name evidence="10" type="ORF">G9U51_12075</name>
</gene>
<feature type="transmembrane region" description="Helical" evidence="8">
    <location>
        <begin position="307"/>
        <end position="325"/>
    </location>
</feature>
<evidence type="ECO:0000259" key="9">
    <source>
        <dbReference type="PROSITE" id="PS50011"/>
    </source>
</evidence>
<name>A0A967B837_9MICO</name>
<keyword evidence="11" id="KW-1185">Reference proteome</keyword>
<feature type="domain" description="Protein kinase" evidence="9">
    <location>
        <begin position="9"/>
        <end position="259"/>
    </location>
</feature>
<dbReference type="PANTHER" id="PTHR43289">
    <property type="entry name" value="MITOGEN-ACTIVATED PROTEIN KINASE KINASE KINASE 20-RELATED"/>
    <property type="match status" value="1"/>
</dbReference>
<dbReference type="GO" id="GO:0004674">
    <property type="term" value="F:protein serine/threonine kinase activity"/>
    <property type="evidence" value="ECO:0007669"/>
    <property type="project" value="UniProtKB-KW"/>
</dbReference>
<dbReference type="Gene3D" id="1.10.510.10">
    <property type="entry name" value="Transferase(Phosphotransferase) domain 1"/>
    <property type="match status" value="1"/>
</dbReference>
<dbReference type="PROSITE" id="PS00108">
    <property type="entry name" value="PROTEIN_KINASE_ST"/>
    <property type="match status" value="1"/>
</dbReference>
<dbReference type="Gene3D" id="3.30.200.20">
    <property type="entry name" value="Phosphorylase Kinase, domain 1"/>
    <property type="match status" value="1"/>
</dbReference>
<organism evidence="10 11">
    <name type="scientific">Metallococcus carri</name>
    <dbReference type="NCBI Taxonomy" id="1656884"/>
    <lineage>
        <taxon>Bacteria</taxon>
        <taxon>Bacillati</taxon>
        <taxon>Actinomycetota</taxon>
        <taxon>Actinomycetes</taxon>
        <taxon>Micrococcales</taxon>
        <taxon>Dermacoccaceae</taxon>
        <taxon>Metallococcus</taxon>
    </lineage>
</organism>
<evidence type="ECO:0000256" key="5">
    <source>
        <dbReference type="ARBA" id="ARBA00022777"/>
    </source>
</evidence>
<dbReference type="EC" id="2.7.11.1" evidence="1"/>
<evidence type="ECO:0000256" key="8">
    <source>
        <dbReference type="SAM" id="Phobius"/>
    </source>
</evidence>
<dbReference type="SMART" id="SM00220">
    <property type="entry name" value="S_TKc"/>
    <property type="match status" value="1"/>
</dbReference>
<keyword evidence="4 7" id="KW-0547">Nucleotide-binding</keyword>
<dbReference type="InterPro" id="IPR017441">
    <property type="entry name" value="Protein_kinase_ATP_BS"/>
</dbReference>
<dbReference type="CDD" id="cd14014">
    <property type="entry name" value="STKc_PknB_like"/>
    <property type="match status" value="1"/>
</dbReference>